<comment type="similarity">
    <text evidence="2">Belongs to the outer membrane factor (OMF) (TC 1.B.17) family.</text>
</comment>
<dbReference type="OrthoDB" id="367021at2"/>
<keyword evidence="3" id="KW-0813">Transport</keyword>
<dbReference type="Pfam" id="PF02321">
    <property type="entry name" value="OEP"/>
    <property type="match status" value="2"/>
</dbReference>
<keyword evidence="4" id="KW-1134">Transmembrane beta strand</keyword>
<evidence type="ECO:0000256" key="3">
    <source>
        <dbReference type="ARBA" id="ARBA00022448"/>
    </source>
</evidence>
<dbReference type="KEGG" id="tsu:Tresu_0203"/>
<accession>F2NWW7</accession>
<dbReference type="InterPro" id="IPR003423">
    <property type="entry name" value="OMP_efflux"/>
</dbReference>
<evidence type="ECO:0000256" key="8">
    <source>
        <dbReference type="SAM" id="SignalP"/>
    </source>
</evidence>
<dbReference type="Proteomes" id="UP000006852">
    <property type="component" value="Chromosome"/>
</dbReference>
<dbReference type="InterPro" id="IPR051906">
    <property type="entry name" value="TolC-like"/>
</dbReference>
<protein>
    <submittedName>
        <fullName evidence="9">Outer membrane efflux protein</fullName>
    </submittedName>
</protein>
<feature type="signal peptide" evidence="8">
    <location>
        <begin position="1"/>
        <end position="30"/>
    </location>
</feature>
<evidence type="ECO:0000313" key="9">
    <source>
        <dbReference type="EMBL" id="AEB13166.1"/>
    </source>
</evidence>
<dbReference type="GO" id="GO:0009279">
    <property type="term" value="C:cell outer membrane"/>
    <property type="evidence" value="ECO:0007669"/>
    <property type="project" value="UniProtKB-SubCell"/>
</dbReference>
<name>F2NWW7_TRES6</name>
<evidence type="ECO:0000256" key="1">
    <source>
        <dbReference type="ARBA" id="ARBA00004442"/>
    </source>
</evidence>
<keyword evidence="8" id="KW-0732">Signal</keyword>
<evidence type="ECO:0000256" key="5">
    <source>
        <dbReference type="ARBA" id="ARBA00022692"/>
    </source>
</evidence>
<dbReference type="SUPFAM" id="SSF56954">
    <property type="entry name" value="Outer membrane efflux proteins (OEP)"/>
    <property type="match status" value="1"/>
</dbReference>
<dbReference type="GO" id="GO:1990281">
    <property type="term" value="C:efflux pump complex"/>
    <property type="evidence" value="ECO:0007669"/>
    <property type="project" value="TreeGrafter"/>
</dbReference>
<comment type="subcellular location">
    <subcellularLocation>
        <location evidence="1">Cell outer membrane</location>
    </subcellularLocation>
</comment>
<dbReference type="GO" id="GO:0015288">
    <property type="term" value="F:porin activity"/>
    <property type="evidence" value="ECO:0007669"/>
    <property type="project" value="TreeGrafter"/>
</dbReference>
<keyword evidence="5" id="KW-0812">Transmembrane</keyword>
<dbReference type="PANTHER" id="PTHR30026">
    <property type="entry name" value="OUTER MEMBRANE PROTEIN TOLC"/>
    <property type="match status" value="1"/>
</dbReference>
<dbReference type="PANTHER" id="PTHR30026:SF20">
    <property type="entry name" value="OUTER MEMBRANE PROTEIN TOLC"/>
    <property type="match status" value="1"/>
</dbReference>
<sequence>MRKIQYYKSMGCLKKKIFILFFSIAAFAFADENTIELSLEDAVKSALKNNVSVKQSEISLDAKKRESDYSWNSISPSISGTGRYSKNIPSSSSDDKASLSAGISLSATLSPSVYTSAKNAELSYSQQQLSYQNDLRSVELDVRKNYYSLLYKIEEISLKEKSLETSKNQYESNLAKYKRGTLSRLDVLSAQVSYQNDQLELKSLNAEMENSIASFKRLVGLPQETKISLSGSFENILNLKNISIEGMELNSFSVESLQKQIDSAKNSLLASRFAAYGPSLSASYSYNYSSIDGGSNWDDNGTLSLQASIPLDGFLPWSNSSLNVQSKKDSVKSLELELEDAKVSLEVNISTLMNKINQCLENISLRKNSIELAQTTYEMTLESYSHGTKDLLSLQTASDNLLSAKVNLISEAYNLICAVLDLENAAGIPFGTLEN</sequence>
<evidence type="ECO:0000313" key="10">
    <source>
        <dbReference type="Proteomes" id="UP000006852"/>
    </source>
</evidence>
<dbReference type="AlphaFoldDB" id="F2NWW7"/>
<evidence type="ECO:0000256" key="6">
    <source>
        <dbReference type="ARBA" id="ARBA00023136"/>
    </source>
</evidence>
<dbReference type="HOGENOM" id="CLU_047713_1_0_12"/>
<reference evidence="9 10" key="1">
    <citation type="journal article" date="2011" name="Stand. Genomic Sci.">
        <title>Complete genome sequence of Treponema succinifaciens type strain (6091).</title>
        <authorList>
            <person name="Han C."/>
            <person name="Gronow S."/>
            <person name="Teshima H."/>
            <person name="Lapidus A."/>
            <person name="Nolan M."/>
            <person name="Lucas S."/>
            <person name="Hammon N."/>
            <person name="Deshpande S."/>
            <person name="Cheng J.F."/>
            <person name="Zeytun A."/>
            <person name="Tapia R."/>
            <person name="Goodwin L."/>
            <person name="Pitluck S."/>
            <person name="Liolios K."/>
            <person name="Pagani I."/>
            <person name="Ivanova N."/>
            <person name="Mavromatis K."/>
            <person name="Mikhailova N."/>
            <person name="Huntemann M."/>
            <person name="Pati A."/>
            <person name="Chen A."/>
            <person name="Palaniappan K."/>
            <person name="Land M."/>
            <person name="Hauser L."/>
            <person name="Brambilla E.M."/>
            <person name="Rohde M."/>
            <person name="Goker M."/>
            <person name="Woyke T."/>
            <person name="Bristow J."/>
            <person name="Eisen J.A."/>
            <person name="Markowitz V."/>
            <person name="Hugenholtz P."/>
            <person name="Kyrpides N.C."/>
            <person name="Klenk H.P."/>
            <person name="Detter J.C."/>
        </authorList>
    </citation>
    <scope>NUCLEOTIDE SEQUENCE [LARGE SCALE GENOMIC DNA]</scope>
    <source>
        <strain evidence="10">ATCC 33096 / DSM 2489 / 6091</strain>
    </source>
</reference>
<dbReference type="GO" id="GO:0015562">
    <property type="term" value="F:efflux transmembrane transporter activity"/>
    <property type="evidence" value="ECO:0007669"/>
    <property type="project" value="InterPro"/>
</dbReference>
<keyword evidence="6" id="KW-0472">Membrane</keyword>
<keyword evidence="7" id="KW-0998">Cell outer membrane</keyword>
<proteinExistence type="inferred from homology"/>
<dbReference type="STRING" id="869209.Tresu_0203"/>
<feature type="chain" id="PRO_5003284143" evidence="8">
    <location>
        <begin position="31"/>
        <end position="435"/>
    </location>
</feature>
<evidence type="ECO:0000256" key="2">
    <source>
        <dbReference type="ARBA" id="ARBA00007613"/>
    </source>
</evidence>
<gene>
    <name evidence="9" type="ordered locus">Tresu_0203</name>
</gene>
<dbReference type="eggNOG" id="COG1538">
    <property type="taxonomic scope" value="Bacteria"/>
</dbReference>
<dbReference type="Gene3D" id="1.20.1600.10">
    <property type="entry name" value="Outer membrane efflux proteins (OEP)"/>
    <property type="match status" value="1"/>
</dbReference>
<dbReference type="EMBL" id="CP002631">
    <property type="protein sequence ID" value="AEB13166.1"/>
    <property type="molecule type" value="Genomic_DNA"/>
</dbReference>
<keyword evidence="10" id="KW-1185">Reference proteome</keyword>
<reference evidence="10" key="2">
    <citation type="submission" date="2011-04" db="EMBL/GenBank/DDBJ databases">
        <title>The complete genome of chromosome of Treponema succinifaciens DSM 2489.</title>
        <authorList>
            <person name="Lucas S."/>
            <person name="Copeland A."/>
            <person name="Lapidus A."/>
            <person name="Bruce D."/>
            <person name="Goodwin L."/>
            <person name="Pitluck S."/>
            <person name="Peters L."/>
            <person name="Kyrpides N."/>
            <person name="Mavromatis K."/>
            <person name="Ivanova N."/>
            <person name="Ovchinnikova G."/>
            <person name="Teshima H."/>
            <person name="Detter J.C."/>
            <person name="Tapia R."/>
            <person name="Han C."/>
            <person name="Land M."/>
            <person name="Hauser L."/>
            <person name="Markowitz V."/>
            <person name="Cheng J.-F."/>
            <person name="Hugenholtz P."/>
            <person name="Woyke T."/>
            <person name="Wu D."/>
            <person name="Gronow S."/>
            <person name="Wellnitz S."/>
            <person name="Brambilla E."/>
            <person name="Klenk H.-P."/>
            <person name="Eisen J.A."/>
        </authorList>
    </citation>
    <scope>NUCLEOTIDE SEQUENCE [LARGE SCALE GENOMIC DNA]</scope>
    <source>
        <strain evidence="10">ATCC 33096 / DSM 2489 / 6091</strain>
    </source>
</reference>
<evidence type="ECO:0000256" key="4">
    <source>
        <dbReference type="ARBA" id="ARBA00022452"/>
    </source>
</evidence>
<organism evidence="9 10">
    <name type="scientific">Treponema succinifaciens (strain ATCC 33096 / DSM 2489 / 6091)</name>
    <dbReference type="NCBI Taxonomy" id="869209"/>
    <lineage>
        <taxon>Bacteria</taxon>
        <taxon>Pseudomonadati</taxon>
        <taxon>Spirochaetota</taxon>
        <taxon>Spirochaetia</taxon>
        <taxon>Spirochaetales</taxon>
        <taxon>Treponemataceae</taxon>
        <taxon>Treponema</taxon>
    </lineage>
</organism>
<evidence type="ECO:0000256" key="7">
    <source>
        <dbReference type="ARBA" id="ARBA00023237"/>
    </source>
</evidence>